<evidence type="ECO:0000313" key="2">
    <source>
        <dbReference type="Proteomes" id="UP000193067"/>
    </source>
</evidence>
<organism evidence="1 2">
    <name type="scientific">Trametes coccinea (strain BRFM310)</name>
    <name type="common">Pycnoporus coccineus</name>
    <dbReference type="NCBI Taxonomy" id="1353009"/>
    <lineage>
        <taxon>Eukaryota</taxon>
        <taxon>Fungi</taxon>
        <taxon>Dikarya</taxon>
        <taxon>Basidiomycota</taxon>
        <taxon>Agaricomycotina</taxon>
        <taxon>Agaricomycetes</taxon>
        <taxon>Polyporales</taxon>
        <taxon>Polyporaceae</taxon>
        <taxon>Trametes</taxon>
    </lineage>
</organism>
<dbReference type="Proteomes" id="UP000193067">
    <property type="component" value="Unassembled WGS sequence"/>
</dbReference>
<gene>
    <name evidence="1" type="ORF">PYCCODRAFT_1047791</name>
</gene>
<reference evidence="1 2" key="1">
    <citation type="journal article" date="2015" name="Biotechnol. Biofuels">
        <title>Enhanced degradation of softwood versus hardwood by the white-rot fungus Pycnoporus coccineus.</title>
        <authorList>
            <person name="Couturier M."/>
            <person name="Navarro D."/>
            <person name="Chevret D."/>
            <person name="Henrissat B."/>
            <person name="Piumi F."/>
            <person name="Ruiz-Duenas F.J."/>
            <person name="Martinez A.T."/>
            <person name="Grigoriev I.V."/>
            <person name="Riley R."/>
            <person name="Lipzen A."/>
            <person name="Berrin J.G."/>
            <person name="Master E.R."/>
            <person name="Rosso M.N."/>
        </authorList>
    </citation>
    <scope>NUCLEOTIDE SEQUENCE [LARGE SCALE GENOMIC DNA]</scope>
    <source>
        <strain evidence="1 2">BRFM310</strain>
    </source>
</reference>
<proteinExistence type="predicted"/>
<protein>
    <submittedName>
        <fullName evidence="1">Uncharacterized protein</fullName>
    </submittedName>
</protein>
<dbReference type="EMBL" id="KZ084144">
    <property type="protein sequence ID" value="OSC97948.1"/>
    <property type="molecule type" value="Genomic_DNA"/>
</dbReference>
<dbReference type="AlphaFoldDB" id="A0A1Y2I9Y4"/>
<sequence>MTCSADVPVTNISASASSLSRLTKNSPLESILTGLAIFNTLPWFPEALFSCNVHVDVHTENATALPAIASVEAYGLPQHCKPGCASLSEHGGTYGIMVLPALPGIGSLCWRDVRYKVKSVIQHGIQQPVDHAQRAFAHERRTQRSAPPMFVLPTISSPNACTIRRRFTKRSPP</sequence>
<name>A0A1Y2I9Y4_TRAC3</name>
<keyword evidence="2" id="KW-1185">Reference proteome</keyword>
<accession>A0A1Y2I9Y4</accession>
<evidence type="ECO:0000313" key="1">
    <source>
        <dbReference type="EMBL" id="OSC97948.1"/>
    </source>
</evidence>